<sequence>MIALRKIFKNNRIIKKLKLIGYILIYIALFFGVIIAINYIEGNGIRGAIN</sequence>
<protein>
    <submittedName>
        <fullName evidence="2">Uncharacterized protein</fullName>
    </submittedName>
</protein>
<dbReference type="EMBL" id="BARU01009969">
    <property type="protein sequence ID" value="GAH43712.1"/>
    <property type="molecule type" value="Genomic_DNA"/>
</dbReference>
<keyword evidence="1" id="KW-0812">Transmembrane</keyword>
<gene>
    <name evidence="2" type="ORF">S03H2_19122</name>
</gene>
<comment type="caution">
    <text evidence="2">The sequence shown here is derived from an EMBL/GenBank/DDBJ whole genome shotgun (WGS) entry which is preliminary data.</text>
</comment>
<keyword evidence="1" id="KW-1133">Transmembrane helix</keyword>
<evidence type="ECO:0000313" key="2">
    <source>
        <dbReference type="EMBL" id="GAH43712.1"/>
    </source>
</evidence>
<keyword evidence="1" id="KW-0472">Membrane</keyword>
<evidence type="ECO:0000256" key="1">
    <source>
        <dbReference type="SAM" id="Phobius"/>
    </source>
</evidence>
<reference evidence="2" key="1">
    <citation type="journal article" date="2014" name="Front. Microbiol.">
        <title>High frequency of phylogenetically diverse reductive dehalogenase-homologous genes in deep subseafloor sedimentary metagenomes.</title>
        <authorList>
            <person name="Kawai M."/>
            <person name="Futagami T."/>
            <person name="Toyoda A."/>
            <person name="Takaki Y."/>
            <person name="Nishi S."/>
            <person name="Hori S."/>
            <person name="Arai W."/>
            <person name="Tsubouchi T."/>
            <person name="Morono Y."/>
            <person name="Uchiyama I."/>
            <person name="Ito T."/>
            <person name="Fujiyama A."/>
            <person name="Inagaki F."/>
            <person name="Takami H."/>
        </authorList>
    </citation>
    <scope>NUCLEOTIDE SEQUENCE</scope>
    <source>
        <strain evidence="2">Expedition CK06-06</strain>
    </source>
</reference>
<accession>X1FFF7</accession>
<proteinExistence type="predicted"/>
<dbReference type="AlphaFoldDB" id="X1FFF7"/>
<organism evidence="2">
    <name type="scientific">marine sediment metagenome</name>
    <dbReference type="NCBI Taxonomy" id="412755"/>
    <lineage>
        <taxon>unclassified sequences</taxon>
        <taxon>metagenomes</taxon>
        <taxon>ecological metagenomes</taxon>
    </lineage>
</organism>
<name>X1FFF7_9ZZZZ</name>
<feature type="transmembrane region" description="Helical" evidence="1">
    <location>
        <begin position="20"/>
        <end position="40"/>
    </location>
</feature>